<proteinExistence type="predicted"/>
<protein>
    <submittedName>
        <fullName evidence="1">HAD family hydrolase</fullName>
    </submittedName>
</protein>
<dbReference type="SFLD" id="SFLDG01129">
    <property type="entry name" value="C1.5:_HAD__Beta-PGM__Phosphata"/>
    <property type="match status" value="1"/>
</dbReference>
<dbReference type="NCBIfam" id="TIGR01509">
    <property type="entry name" value="HAD-SF-IA-v3"/>
    <property type="match status" value="1"/>
</dbReference>
<gene>
    <name evidence="1" type="ORF">H9809_04270</name>
</gene>
<dbReference type="AlphaFoldDB" id="A0A9D2JRY2"/>
<dbReference type="Pfam" id="PF13419">
    <property type="entry name" value="HAD_2"/>
    <property type="match status" value="1"/>
</dbReference>
<dbReference type="Gene3D" id="3.40.50.1000">
    <property type="entry name" value="HAD superfamily/HAD-like"/>
    <property type="match status" value="1"/>
</dbReference>
<dbReference type="InterPro" id="IPR023214">
    <property type="entry name" value="HAD_sf"/>
</dbReference>
<keyword evidence="1" id="KW-0378">Hydrolase</keyword>
<evidence type="ECO:0000313" key="2">
    <source>
        <dbReference type="Proteomes" id="UP000824056"/>
    </source>
</evidence>
<dbReference type="SFLD" id="SFLDS00003">
    <property type="entry name" value="Haloacid_Dehalogenase"/>
    <property type="match status" value="1"/>
</dbReference>
<dbReference type="EMBL" id="DXBG01000103">
    <property type="protein sequence ID" value="HIZ65106.1"/>
    <property type="molecule type" value="Genomic_DNA"/>
</dbReference>
<accession>A0A9D2JRY2</accession>
<reference evidence="1" key="1">
    <citation type="journal article" date="2021" name="PeerJ">
        <title>Extensive microbial diversity within the chicken gut microbiome revealed by metagenomics and culture.</title>
        <authorList>
            <person name="Gilroy R."/>
            <person name="Ravi A."/>
            <person name="Getino M."/>
            <person name="Pursley I."/>
            <person name="Horton D.L."/>
            <person name="Alikhan N.F."/>
            <person name="Baker D."/>
            <person name="Gharbi K."/>
            <person name="Hall N."/>
            <person name="Watson M."/>
            <person name="Adriaenssens E.M."/>
            <person name="Foster-Nyarko E."/>
            <person name="Jarju S."/>
            <person name="Secka A."/>
            <person name="Antonio M."/>
            <person name="Oren A."/>
            <person name="Chaudhuri R.R."/>
            <person name="La Ragione R."/>
            <person name="Hildebrand F."/>
            <person name="Pallen M.J."/>
        </authorList>
    </citation>
    <scope>NUCLEOTIDE SEQUENCE</scope>
    <source>
        <strain evidence="1">1068</strain>
    </source>
</reference>
<dbReference type="CDD" id="cd07505">
    <property type="entry name" value="HAD_BPGM-like"/>
    <property type="match status" value="1"/>
</dbReference>
<dbReference type="PRINTS" id="PR00413">
    <property type="entry name" value="HADHALOGNASE"/>
</dbReference>
<dbReference type="GO" id="GO:0016787">
    <property type="term" value="F:hydrolase activity"/>
    <property type="evidence" value="ECO:0007669"/>
    <property type="project" value="UniProtKB-KW"/>
</dbReference>
<dbReference type="PANTHER" id="PTHR18901">
    <property type="entry name" value="2-DEOXYGLUCOSE-6-PHOSPHATE PHOSPHATASE 2"/>
    <property type="match status" value="1"/>
</dbReference>
<organism evidence="1 2">
    <name type="scientific">Candidatus Blautia pullicola</name>
    <dbReference type="NCBI Taxonomy" id="2838498"/>
    <lineage>
        <taxon>Bacteria</taxon>
        <taxon>Bacillati</taxon>
        <taxon>Bacillota</taxon>
        <taxon>Clostridia</taxon>
        <taxon>Lachnospirales</taxon>
        <taxon>Lachnospiraceae</taxon>
        <taxon>Blautia</taxon>
    </lineage>
</organism>
<evidence type="ECO:0000313" key="1">
    <source>
        <dbReference type="EMBL" id="HIZ65106.1"/>
    </source>
</evidence>
<comment type="caution">
    <text evidence="1">The sequence shown here is derived from an EMBL/GenBank/DDBJ whole genome shotgun (WGS) entry which is preliminary data.</text>
</comment>
<sequence>MENIRIQGVVFDMDGLMFDSERIVQYSWDVAGEKLGLGKLGKNIYHTLGFNKGKRKKYFQKKYGLDFPFEEFQELYRTAYHAYVKEHGLPVKKGLHELLDYLLKERIRMAVATSSSREHALGNLRQEGIEGLFSAVITGDMVSRAKPEPEIYEKACRALGLPPKEVLALEDSYNGLWAAHRAGMVPVMVPDLQTDSSSVDSIIEIKLDSLLAVRDWIASLR</sequence>
<dbReference type="SUPFAM" id="SSF56784">
    <property type="entry name" value="HAD-like"/>
    <property type="match status" value="1"/>
</dbReference>
<dbReference type="Proteomes" id="UP000824056">
    <property type="component" value="Unassembled WGS sequence"/>
</dbReference>
<dbReference type="InterPro" id="IPR023198">
    <property type="entry name" value="PGP-like_dom2"/>
</dbReference>
<dbReference type="InterPro" id="IPR036412">
    <property type="entry name" value="HAD-like_sf"/>
</dbReference>
<reference evidence="1" key="2">
    <citation type="submission" date="2021-04" db="EMBL/GenBank/DDBJ databases">
        <authorList>
            <person name="Gilroy R."/>
        </authorList>
    </citation>
    <scope>NUCLEOTIDE SEQUENCE</scope>
    <source>
        <strain evidence="1">1068</strain>
    </source>
</reference>
<dbReference type="PANTHER" id="PTHR18901:SF38">
    <property type="entry name" value="PSEUDOURIDINE-5'-PHOSPHATASE"/>
    <property type="match status" value="1"/>
</dbReference>
<dbReference type="Gene3D" id="1.10.150.240">
    <property type="entry name" value="Putative phosphatase, domain 2"/>
    <property type="match status" value="1"/>
</dbReference>
<dbReference type="InterPro" id="IPR006439">
    <property type="entry name" value="HAD-SF_hydro_IA"/>
</dbReference>
<dbReference type="InterPro" id="IPR041492">
    <property type="entry name" value="HAD_2"/>
</dbReference>
<name>A0A9D2JRY2_9FIRM</name>